<evidence type="ECO:0000256" key="1">
    <source>
        <dbReference type="ARBA" id="ARBA00001968"/>
    </source>
</evidence>
<reference evidence="3" key="2">
    <citation type="submission" date="2020-11" db="EMBL/GenBank/DDBJ databases">
        <authorList>
            <person name="McCartney M.A."/>
            <person name="Auch B."/>
            <person name="Kono T."/>
            <person name="Mallez S."/>
            <person name="Becker A."/>
            <person name="Gohl D.M."/>
            <person name="Silverstein K.A.T."/>
            <person name="Koren S."/>
            <person name="Bechman K.B."/>
            <person name="Herman A."/>
            <person name="Abrahante J.E."/>
            <person name="Garbe J."/>
        </authorList>
    </citation>
    <scope>NUCLEOTIDE SEQUENCE</scope>
    <source>
        <strain evidence="3">Duluth1</strain>
        <tissue evidence="3">Whole animal</tissue>
    </source>
</reference>
<dbReference type="SUPFAM" id="SSF52972">
    <property type="entry name" value="ITPase-like"/>
    <property type="match status" value="1"/>
</dbReference>
<organism evidence="3 4">
    <name type="scientific">Dreissena polymorpha</name>
    <name type="common">Zebra mussel</name>
    <name type="synonym">Mytilus polymorpha</name>
    <dbReference type="NCBI Taxonomy" id="45954"/>
    <lineage>
        <taxon>Eukaryota</taxon>
        <taxon>Metazoa</taxon>
        <taxon>Spiralia</taxon>
        <taxon>Lophotrochozoa</taxon>
        <taxon>Mollusca</taxon>
        <taxon>Bivalvia</taxon>
        <taxon>Autobranchia</taxon>
        <taxon>Heteroconchia</taxon>
        <taxon>Euheterodonta</taxon>
        <taxon>Imparidentia</taxon>
        <taxon>Neoheterodontei</taxon>
        <taxon>Myida</taxon>
        <taxon>Dreissenoidea</taxon>
        <taxon>Dreissenidae</taxon>
        <taxon>Dreissena</taxon>
    </lineage>
</organism>
<evidence type="ECO:0000313" key="4">
    <source>
        <dbReference type="Proteomes" id="UP000828390"/>
    </source>
</evidence>
<keyword evidence="4" id="KW-1185">Reference proteome</keyword>
<sequence>MMLQPILNSLNSKCIVLASTSPRRKLLLENIGLKFKVIPSKFEENLSKESFCSPLDYVAETAKQKTLDVVHRLYSSEVPPPDLIIGADTIVTLGNEIFEKPNSREHAVEVLTRLSGSSHEVITSVVLVTQSPAEPKYSIVQFHSQTEVVMGDLSQRVIEAYVDTGEPMDKAGGYGIQDLGSTLIQRVNGDYFNVIGFPLHLFAKEVLRLFPE</sequence>
<gene>
    <name evidence="3" type="ORF">DPMN_108673</name>
</gene>
<dbReference type="Proteomes" id="UP000828390">
    <property type="component" value="Unassembled WGS sequence"/>
</dbReference>
<keyword evidence="2" id="KW-0378">Hydrolase</keyword>
<dbReference type="Pfam" id="PF02545">
    <property type="entry name" value="Maf"/>
    <property type="match status" value="1"/>
</dbReference>
<evidence type="ECO:0000313" key="3">
    <source>
        <dbReference type="EMBL" id="KAH3835322.1"/>
    </source>
</evidence>
<comment type="caution">
    <text evidence="3">The sequence shown here is derived from an EMBL/GenBank/DDBJ whole genome shotgun (WGS) entry which is preliminary data.</text>
</comment>
<proteinExistence type="inferred from homology"/>
<accession>A0A9D4QM97</accession>
<dbReference type="InterPro" id="IPR003697">
    <property type="entry name" value="Maf-like"/>
</dbReference>
<dbReference type="NCBIfam" id="TIGR00172">
    <property type="entry name" value="maf"/>
    <property type="match status" value="1"/>
</dbReference>
<dbReference type="EMBL" id="JAIWYP010000004">
    <property type="protein sequence ID" value="KAH3835322.1"/>
    <property type="molecule type" value="Genomic_DNA"/>
</dbReference>
<reference evidence="3" key="1">
    <citation type="journal article" date="2019" name="bioRxiv">
        <title>The Genome of the Zebra Mussel, Dreissena polymorpha: A Resource for Invasive Species Research.</title>
        <authorList>
            <person name="McCartney M.A."/>
            <person name="Auch B."/>
            <person name="Kono T."/>
            <person name="Mallez S."/>
            <person name="Zhang Y."/>
            <person name="Obille A."/>
            <person name="Becker A."/>
            <person name="Abrahante J.E."/>
            <person name="Garbe J."/>
            <person name="Badalamenti J.P."/>
            <person name="Herman A."/>
            <person name="Mangelson H."/>
            <person name="Liachko I."/>
            <person name="Sullivan S."/>
            <person name="Sone E.D."/>
            <person name="Koren S."/>
            <person name="Silverstein K.A.T."/>
            <person name="Beckman K.B."/>
            <person name="Gohl D.M."/>
        </authorList>
    </citation>
    <scope>NUCLEOTIDE SEQUENCE</scope>
    <source>
        <strain evidence="3">Duluth1</strain>
        <tissue evidence="3">Whole animal</tissue>
    </source>
</reference>
<protein>
    <submittedName>
        <fullName evidence="3">Uncharacterized protein</fullName>
    </submittedName>
</protein>
<dbReference type="OrthoDB" id="10267058at2759"/>
<dbReference type="InterPro" id="IPR029001">
    <property type="entry name" value="ITPase-like_fam"/>
</dbReference>
<comment type="cofactor">
    <cofactor evidence="1">
        <name>a divalent metal cation</name>
        <dbReference type="ChEBI" id="CHEBI:60240"/>
    </cofactor>
</comment>
<dbReference type="HAMAP" id="MF_00528">
    <property type="entry name" value="Maf"/>
    <property type="match status" value="1"/>
</dbReference>
<dbReference type="Gene3D" id="3.90.950.10">
    <property type="match status" value="1"/>
</dbReference>
<dbReference type="GO" id="GO:0047429">
    <property type="term" value="F:nucleoside triphosphate diphosphatase activity"/>
    <property type="evidence" value="ECO:0007669"/>
    <property type="project" value="InterPro"/>
</dbReference>
<dbReference type="PANTHER" id="PTHR43213:SF5">
    <property type="entry name" value="BIFUNCTIONAL DTTP_UTP PYROPHOSPHATASE_METHYLTRANSFERASE PROTEIN-RELATED"/>
    <property type="match status" value="1"/>
</dbReference>
<dbReference type="PANTHER" id="PTHR43213">
    <property type="entry name" value="BIFUNCTIONAL DTTP/UTP PYROPHOSPHATASE/METHYLTRANSFERASE PROTEIN-RELATED"/>
    <property type="match status" value="1"/>
</dbReference>
<evidence type="ECO:0000256" key="2">
    <source>
        <dbReference type="ARBA" id="ARBA00022801"/>
    </source>
</evidence>
<dbReference type="PIRSF" id="PIRSF006305">
    <property type="entry name" value="Maf"/>
    <property type="match status" value="1"/>
</dbReference>
<dbReference type="CDD" id="cd00555">
    <property type="entry name" value="Maf"/>
    <property type="match status" value="1"/>
</dbReference>
<name>A0A9D4QM97_DREPO</name>
<dbReference type="AlphaFoldDB" id="A0A9D4QM97"/>